<dbReference type="InterPro" id="IPR036390">
    <property type="entry name" value="WH_DNA-bd_sf"/>
</dbReference>
<dbReference type="SUPFAM" id="SSF46785">
    <property type="entry name" value="Winged helix' DNA-binding domain"/>
    <property type="match status" value="1"/>
</dbReference>
<protein>
    <submittedName>
        <fullName evidence="2">Uncharacterized protein</fullName>
    </submittedName>
</protein>
<evidence type="ECO:0000313" key="3">
    <source>
        <dbReference type="Proteomes" id="UP000051015"/>
    </source>
</evidence>
<dbReference type="Pfam" id="PF13412">
    <property type="entry name" value="HTH_24"/>
    <property type="match status" value="1"/>
</dbReference>
<dbReference type="CDD" id="cd00090">
    <property type="entry name" value="HTH_ARSR"/>
    <property type="match status" value="1"/>
</dbReference>
<accession>A0A0R2D8C5</accession>
<keyword evidence="3" id="KW-1185">Reference proteome</keyword>
<name>A0A0R2D8C5_9LACO</name>
<dbReference type="RefSeq" id="WP_057875598.1">
    <property type="nucleotide sequence ID" value="NZ_AYZD01000015.1"/>
</dbReference>
<dbReference type="GO" id="GO:0003677">
    <property type="term" value="F:DNA binding"/>
    <property type="evidence" value="ECO:0007669"/>
    <property type="project" value="UniProtKB-KW"/>
</dbReference>
<keyword evidence="1" id="KW-0238">DNA-binding</keyword>
<dbReference type="Gene3D" id="1.10.10.10">
    <property type="entry name" value="Winged helix-like DNA-binding domain superfamily/Winged helix DNA-binding domain"/>
    <property type="match status" value="1"/>
</dbReference>
<dbReference type="OrthoDB" id="2314876at2"/>
<proteinExistence type="predicted"/>
<reference evidence="2 3" key="1">
    <citation type="journal article" date="2015" name="Genome Announc.">
        <title>Expanding the biotechnology potential of lactobacilli through comparative genomics of 213 strains and associated genera.</title>
        <authorList>
            <person name="Sun Z."/>
            <person name="Harris H.M."/>
            <person name="McCann A."/>
            <person name="Guo C."/>
            <person name="Argimon S."/>
            <person name="Zhang W."/>
            <person name="Yang X."/>
            <person name="Jeffery I.B."/>
            <person name="Cooney J.C."/>
            <person name="Kagawa T.F."/>
            <person name="Liu W."/>
            <person name="Song Y."/>
            <person name="Salvetti E."/>
            <person name="Wrobel A."/>
            <person name="Rasinkangas P."/>
            <person name="Parkhill J."/>
            <person name="Rea M.C."/>
            <person name="O'Sullivan O."/>
            <person name="Ritari J."/>
            <person name="Douillard F.P."/>
            <person name="Paul Ross R."/>
            <person name="Yang R."/>
            <person name="Briner A.E."/>
            <person name="Felis G.E."/>
            <person name="de Vos W.M."/>
            <person name="Barrangou R."/>
            <person name="Klaenhammer T.R."/>
            <person name="Caufield P.W."/>
            <person name="Cui Y."/>
            <person name="Zhang H."/>
            <person name="O'Toole P.W."/>
        </authorList>
    </citation>
    <scope>NUCLEOTIDE SEQUENCE [LARGE SCALE GENOMIC DNA]</scope>
    <source>
        <strain evidence="2 3">DSM 21051</strain>
    </source>
</reference>
<evidence type="ECO:0000313" key="2">
    <source>
        <dbReference type="EMBL" id="KRM96275.1"/>
    </source>
</evidence>
<comment type="caution">
    <text evidence="2">The sequence shown here is derived from an EMBL/GenBank/DDBJ whole genome shotgun (WGS) entry which is preliminary data.</text>
</comment>
<dbReference type="PATRIC" id="fig|1423725.3.peg.572"/>
<gene>
    <name evidence="2" type="ORF">FC19_GL000555</name>
</gene>
<dbReference type="InterPro" id="IPR011991">
    <property type="entry name" value="ArsR-like_HTH"/>
</dbReference>
<dbReference type="Proteomes" id="UP000051015">
    <property type="component" value="Unassembled WGS sequence"/>
</dbReference>
<dbReference type="EMBL" id="AYZD01000015">
    <property type="protein sequence ID" value="KRM96275.1"/>
    <property type="molecule type" value="Genomic_DNA"/>
</dbReference>
<organism evidence="2 3">
    <name type="scientific">Liquorilactobacillus aquaticus DSM 21051</name>
    <dbReference type="NCBI Taxonomy" id="1423725"/>
    <lineage>
        <taxon>Bacteria</taxon>
        <taxon>Bacillati</taxon>
        <taxon>Bacillota</taxon>
        <taxon>Bacilli</taxon>
        <taxon>Lactobacillales</taxon>
        <taxon>Lactobacillaceae</taxon>
        <taxon>Liquorilactobacillus</taxon>
    </lineage>
</organism>
<dbReference type="InterPro" id="IPR036388">
    <property type="entry name" value="WH-like_DNA-bd_sf"/>
</dbReference>
<dbReference type="AlphaFoldDB" id="A0A0R2D8C5"/>
<evidence type="ECO:0000256" key="1">
    <source>
        <dbReference type="ARBA" id="ARBA00023125"/>
    </source>
</evidence>
<sequence>MATNIVSQLAKALADEKNIKIIKITNVKSGINIKEISKKTGIPTSQLYYPIKKLIDLDLIEIVRSEHIKNLQEYYYSSFKLNDDNITSSIIDDDKLKELNMSADWVAEHTEELVKMFLYRTQLFIDSFTKEINEYKKDPSYFDKIKTSGVFSTMELSQDAQKKLFANICKLIAKAEEEDQGADKEEVNFMVQKW</sequence>